<evidence type="ECO:0000313" key="2">
    <source>
        <dbReference type="Proteomes" id="UP000680866"/>
    </source>
</evidence>
<accession>A0A810N3P3</accession>
<dbReference type="AlphaFoldDB" id="A0A810N3P3"/>
<keyword evidence="2" id="KW-1185">Reference proteome</keyword>
<evidence type="ECO:0000313" key="1">
    <source>
        <dbReference type="EMBL" id="BCJ66829.1"/>
    </source>
</evidence>
<name>A0A810N3P3_9ACTN</name>
<sequence length="133" mass="13996">MHEAEEPVVVVLGRWRTGPTRVRLADVVVERSAVPGHVRCRELLDRYPGLALALVAGPAGELTAVIRDGTVVTGRVDPTGAPAPDLLLTTVARCLYARWAAGRPVGPVLCGHPGLSADTVRSPEPPGGFDPPR</sequence>
<protein>
    <submittedName>
        <fullName evidence="1">Uncharacterized protein</fullName>
    </submittedName>
</protein>
<gene>
    <name evidence="1" type="ORF">Prubr_38500</name>
</gene>
<proteinExistence type="predicted"/>
<organism evidence="1 2">
    <name type="scientific">Polymorphospora rubra</name>
    <dbReference type="NCBI Taxonomy" id="338584"/>
    <lineage>
        <taxon>Bacteria</taxon>
        <taxon>Bacillati</taxon>
        <taxon>Actinomycetota</taxon>
        <taxon>Actinomycetes</taxon>
        <taxon>Micromonosporales</taxon>
        <taxon>Micromonosporaceae</taxon>
        <taxon>Polymorphospora</taxon>
    </lineage>
</organism>
<reference evidence="1" key="1">
    <citation type="submission" date="2020-08" db="EMBL/GenBank/DDBJ databases">
        <title>Whole genome shotgun sequence of Polymorphospora rubra NBRC 101157.</title>
        <authorList>
            <person name="Komaki H."/>
            <person name="Tamura T."/>
        </authorList>
    </citation>
    <scope>NUCLEOTIDE SEQUENCE</scope>
    <source>
        <strain evidence="1">NBRC 101157</strain>
    </source>
</reference>
<dbReference type="Proteomes" id="UP000680866">
    <property type="component" value="Chromosome"/>
</dbReference>
<dbReference type="KEGG" id="pry:Prubr_38500"/>
<dbReference type="EMBL" id="AP023359">
    <property type="protein sequence ID" value="BCJ66829.1"/>
    <property type="molecule type" value="Genomic_DNA"/>
</dbReference>
<dbReference type="RefSeq" id="WP_212827195.1">
    <property type="nucleotide sequence ID" value="NZ_AP023359.1"/>
</dbReference>